<dbReference type="WormBase" id="Y32G9A.4">
    <property type="protein sequence ID" value="CE31100"/>
    <property type="gene ID" value="WBGene00005644"/>
    <property type="gene designation" value="srp-3"/>
</dbReference>
<evidence type="ECO:0007829" key="8">
    <source>
        <dbReference type="PeptideAtlas" id="G5ECY2"/>
    </source>
</evidence>
<dbReference type="Reactome" id="R-CEL-6798695">
    <property type="pathway name" value="Neutrophil degranulation"/>
</dbReference>
<dbReference type="Gene3D" id="2.30.39.10">
    <property type="entry name" value="Alpha-1-antitrypsin, domain 1"/>
    <property type="match status" value="1"/>
</dbReference>
<dbReference type="Reactome" id="R-CEL-416476">
    <property type="pathway name" value="G alpha (q) signalling events"/>
</dbReference>
<feature type="domain" description="Serpin" evidence="3">
    <location>
        <begin position="11"/>
        <end position="362"/>
    </location>
</feature>
<keyword evidence="4" id="KW-0646">Protease inhibitor</keyword>
<dbReference type="eggNOG" id="KOG2392">
    <property type="taxonomic scope" value="Eukaryota"/>
</dbReference>
<dbReference type="PaxDb" id="6239-Y32G9A.4"/>
<dbReference type="Reactome" id="R-CEL-140837">
    <property type="pathway name" value="Intrinsic Pathway of Fibrin Clot Formation"/>
</dbReference>
<dbReference type="Pfam" id="PF00079">
    <property type="entry name" value="Serpin"/>
    <property type="match status" value="1"/>
</dbReference>
<dbReference type="PANTHER" id="PTHR11461:SF211">
    <property type="entry name" value="GH10112P-RELATED"/>
    <property type="match status" value="1"/>
</dbReference>
<organism evidence="5 6">
    <name type="scientific">Caenorhabditis elegans</name>
    <dbReference type="NCBI Taxonomy" id="6239"/>
    <lineage>
        <taxon>Eukaryota</taxon>
        <taxon>Metazoa</taxon>
        <taxon>Ecdysozoa</taxon>
        <taxon>Nematoda</taxon>
        <taxon>Chromadorea</taxon>
        <taxon>Rhabditida</taxon>
        <taxon>Rhabditina</taxon>
        <taxon>Rhabditomorpha</taxon>
        <taxon>Rhabditoidea</taxon>
        <taxon>Rhabditidae</taxon>
        <taxon>Peloderinae</taxon>
        <taxon>Caenorhabditis</taxon>
    </lineage>
</organism>
<reference evidence="5 6" key="1">
    <citation type="journal article" date="1998" name="Science">
        <title>Genome sequence of the nematode C. elegans: a platform for investigating biology.</title>
        <authorList>
            <consortium name="The C. elegans sequencing consortium"/>
            <person name="Sulson J.E."/>
            <person name="Waterston R."/>
        </authorList>
    </citation>
    <scope>NUCLEOTIDE SEQUENCE [LARGE SCALE GENOMIC DNA]</scope>
    <source>
        <strain evidence="5 6">Bristol N2</strain>
    </source>
</reference>
<dbReference type="Reactome" id="R-CEL-75205">
    <property type="pathway name" value="Dissolution of Fibrin Clot"/>
</dbReference>
<dbReference type="Reactome" id="R-CEL-8939242">
    <property type="pathway name" value="RUNX1 regulates transcription of genes involved in differentiation of keratinocytes"/>
</dbReference>
<reference evidence="5" key="4">
    <citation type="submission" date="2024-10" db="EMBL/GenBank/DDBJ databases">
        <authorList>
            <consortium name="WormBase Consortium"/>
            <person name="WormBase"/>
        </authorList>
    </citation>
    <scope>NUCLEOTIDE SEQUENCE</scope>
    <source>
        <strain evidence="5">Bristol N2</strain>
    </source>
</reference>
<keyword evidence="6" id="KW-1185">Reference proteome</keyword>
<dbReference type="OrthoDB" id="9518664at2759"/>
<dbReference type="Reactome" id="R-CEL-140875">
    <property type="pathway name" value="Common Pathway of Fibrin Clot Formation"/>
</dbReference>
<dbReference type="Reactome" id="R-CEL-418594">
    <property type="pathway name" value="G alpha (i) signalling events"/>
</dbReference>
<comment type="similarity">
    <text evidence="1 2">Belongs to the serpin family.</text>
</comment>
<dbReference type="CTD" id="178672"/>
<dbReference type="InterPro" id="IPR036186">
    <property type="entry name" value="Serpin_sf"/>
</dbReference>
<dbReference type="EMBL" id="BX284605">
    <property type="protein sequence ID" value="CCD74300.1"/>
    <property type="molecule type" value="Genomic_DNA"/>
</dbReference>
<proteinExistence type="evidence at protein level"/>
<dbReference type="Proteomes" id="UP000001940">
    <property type="component" value="Chromosome V"/>
</dbReference>
<evidence type="ECO:0000313" key="7">
    <source>
        <dbReference type="WormBase" id="Y32G9A.4"/>
    </source>
</evidence>
<dbReference type="GeneID" id="178672"/>
<dbReference type="InterPro" id="IPR042185">
    <property type="entry name" value="Serpin_sf_2"/>
</dbReference>
<dbReference type="FunCoup" id="G5ECY2">
    <property type="interactions" value="522"/>
</dbReference>
<keyword evidence="8" id="KW-1267">Proteomics identification</keyword>
<dbReference type="KEGG" id="cel:CELE_Y32G9A.4"/>
<dbReference type="Reactome" id="R-CEL-2022377">
    <property type="pathway name" value="Metabolism of Angiotensinogen to Angiotensins"/>
</dbReference>
<dbReference type="PeptideAtlas" id="G5ECY2"/>
<dbReference type="MEROPS" id="I04.074"/>
<sequence>MFDVAERRFALNFLNTLPVHNESLVFSPLSIALVLSLVHTGVRGSSRDQIRNTLLSGATDEQLVEHFSFVSKEVKNGTKGVEVYLANKVYLKKGFTVNPTFLSTALKNYGADAKSLDLTTPAAVQEINSFVNTATNGKIKNIATQDSIKDAIALLINSIYFKADWDDKFDGMSVSEQDFTLHTGEKKKIKFMKEFMNDRSFSSDDVFDVLHVAYSDQRYQFSVFLPKLRNSLKEALKKLNEKRFNDLLKTKKRTFMNTQLPKFTIEKDLNLKSHLQTLGITDIFSDSADLSGLAENLKISEGVHKAIIEVNEEGTTAAAVTMMKAVPMSARMEQPVNFIADHPFFFTITFLNHPIFVGVFNG</sequence>
<dbReference type="OMA" id="RTFMNTQ"/>
<dbReference type="Bgee" id="WBGene00005644">
    <property type="expression patterns" value="Expressed in larva and 1 other cell type or tissue"/>
</dbReference>
<dbReference type="SMART" id="SM00093">
    <property type="entry name" value="SERPIN"/>
    <property type="match status" value="1"/>
</dbReference>
<dbReference type="PROSITE" id="PS00284">
    <property type="entry name" value="SERPIN"/>
    <property type="match status" value="1"/>
</dbReference>
<dbReference type="InterPro" id="IPR023796">
    <property type="entry name" value="Serpin_dom"/>
</dbReference>
<evidence type="ECO:0000313" key="4">
    <source>
        <dbReference type="EMBL" id="AAS13529.1"/>
    </source>
</evidence>
<dbReference type="InterPro" id="IPR023795">
    <property type="entry name" value="Serpin_CS"/>
</dbReference>
<dbReference type="EMBL" id="AY525080">
    <property type="protein sequence ID" value="AAS13529.1"/>
    <property type="molecule type" value="mRNA"/>
</dbReference>
<dbReference type="Gene3D" id="3.30.497.10">
    <property type="entry name" value="Antithrombin, subunit I, domain 2"/>
    <property type="match status" value="1"/>
</dbReference>
<dbReference type="Reactome" id="R-CEL-5694530">
    <property type="pathway name" value="Cargo concentration in the ER"/>
</dbReference>
<evidence type="ECO:0000313" key="5">
    <source>
        <dbReference type="EMBL" id="CCD74300.1"/>
    </source>
</evidence>
<dbReference type="GO" id="GO:0005615">
    <property type="term" value="C:extracellular space"/>
    <property type="evidence" value="ECO:0000318"/>
    <property type="project" value="GO_Central"/>
</dbReference>
<name>G5ECY2_CAEEL</name>
<dbReference type="InterPro" id="IPR000215">
    <property type="entry name" value="Serpin_fam"/>
</dbReference>
<dbReference type="PANTHER" id="PTHR11461">
    <property type="entry name" value="SERINE PROTEASE INHIBITOR, SERPIN"/>
    <property type="match status" value="1"/>
</dbReference>
<gene>
    <name evidence="5 7" type="primary">srp-3</name>
    <name evidence="5" type="ORF">CELE_Y32G9A.4</name>
    <name evidence="7" type="ORF">Y32G9A.4</name>
</gene>
<dbReference type="Reactome" id="R-CEL-204005">
    <property type="pathway name" value="COPII-mediated vesicle transport"/>
</dbReference>
<dbReference type="SMR" id="G5ECY2"/>
<reference evidence="4" key="3">
    <citation type="journal article" date="2004" name="J. Biol. Chem.">
        <title>SRP-2 is a cross-class inhibitor that participates in postembryonic development of the nematode Caenorhabditis elegans: initial characterization of the clade L serpins.</title>
        <authorList>
            <person name="Pak S.C."/>
            <person name="Kumar V."/>
            <person name="Tsu C."/>
            <person name="Luke C.J."/>
            <person name="Askew Y.S."/>
            <person name="Askew D.J."/>
            <person name="Mills D.R."/>
            <person name="Bromme D."/>
            <person name="Silverman G.A."/>
        </authorList>
    </citation>
    <scope>NUCLEOTIDE SEQUENCE</scope>
</reference>
<evidence type="ECO:0000256" key="1">
    <source>
        <dbReference type="ARBA" id="ARBA00009500"/>
    </source>
</evidence>
<dbReference type="Reactome" id="R-CEL-8957275">
    <property type="pathway name" value="Post-translational protein phosphorylation"/>
</dbReference>
<evidence type="ECO:0000259" key="3">
    <source>
        <dbReference type="SMART" id="SM00093"/>
    </source>
</evidence>
<dbReference type="Reactome" id="R-CEL-114608">
    <property type="pathway name" value="Platelet degranulation"/>
</dbReference>
<evidence type="ECO:0000256" key="2">
    <source>
        <dbReference type="RuleBase" id="RU000411"/>
    </source>
</evidence>
<dbReference type="GO" id="GO:0004867">
    <property type="term" value="F:serine-type endopeptidase inhibitor activity"/>
    <property type="evidence" value="ECO:0007669"/>
    <property type="project" value="InterPro"/>
</dbReference>
<dbReference type="STRING" id="6239.Y32G9A.4.1"/>
<dbReference type="AGR" id="WB:WBGene00005644"/>
<dbReference type="Reactome" id="R-CEL-9757110">
    <property type="pathway name" value="Prednisone ADME"/>
</dbReference>
<dbReference type="Reactome" id="R-CEL-381426">
    <property type="pathway name" value="Regulation of Insulin-like Growth Factor (IGF) transport and uptake by Insulin-like Growth Factor Binding Proteins (IGFBPs)"/>
</dbReference>
<dbReference type="AlphaFoldDB" id="G5ECY2"/>
<dbReference type="HOGENOM" id="CLU_023330_0_3_1"/>
<dbReference type="InterPro" id="IPR042178">
    <property type="entry name" value="Serpin_sf_1"/>
</dbReference>
<dbReference type="Reactome" id="R-CEL-194002">
    <property type="pathway name" value="Glucocorticoid biosynthesis"/>
</dbReference>
<dbReference type="SUPFAM" id="SSF56574">
    <property type="entry name" value="Serpins"/>
    <property type="match status" value="1"/>
</dbReference>
<protein>
    <submittedName>
        <fullName evidence="4">Serine or cysteine protease inhibitor</fullName>
    </submittedName>
    <submittedName>
        <fullName evidence="5">Serpin domain-containing protein</fullName>
    </submittedName>
</protein>
<evidence type="ECO:0000313" key="6">
    <source>
        <dbReference type="Proteomes" id="UP000001940"/>
    </source>
</evidence>
<reference evidence="5" key="2">
    <citation type="submission" date="2003-03" db="EMBL/GenBank/DDBJ databases">
        <authorList>
            <person name="Sulson J.E."/>
            <person name="Waterston R."/>
        </authorList>
    </citation>
    <scope>NUCLEOTIDE SEQUENCE</scope>
    <source>
        <strain evidence="5">Bristol N2</strain>
    </source>
</reference>
<dbReference type="Reactome" id="R-CEL-375276">
    <property type="pathway name" value="Peptide ligand-binding receptors"/>
</dbReference>
<dbReference type="RefSeq" id="NP_503528.2">
    <property type="nucleotide sequence ID" value="NM_071127.4"/>
</dbReference>
<accession>G5ECY2</accession>
<dbReference type="CDD" id="cd19581">
    <property type="entry name" value="serpinL_nematode"/>
    <property type="match status" value="1"/>
</dbReference>